<accession>E9HIY8</accession>
<dbReference type="InParanoid" id="E9HIY8"/>
<sequence length="139" mass="15190">MKLFPIVFFLLAVACLAVAAAQFHYLTSNSLQWPKQEARDGICNAKKTPTKFIARRTWPSQTAITTTTTTAKPTTVKTTFSSTTTTAQPSTVSTTRPTTTTTMATTTTPLPNLFNCSVSKPGNEHIIRLPHQLDVETTE</sequence>
<proteinExistence type="predicted"/>
<dbReference type="Proteomes" id="UP000000305">
    <property type="component" value="Unassembled WGS sequence"/>
</dbReference>
<name>E9HIY8_DAPPU</name>
<dbReference type="EMBL" id="GL732658">
    <property type="protein sequence ID" value="EFX68306.1"/>
    <property type="molecule type" value="Genomic_DNA"/>
</dbReference>
<dbReference type="AlphaFoldDB" id="E9HIY8"/>
<keyword evidence="3" id="KW-1185">Reference proteome</keyword>
<gene>
    <name evidence="2" type="ORF">DAPPUDRAFT_260330</name>
</gene>
<reference evidence="2 3" key="1">
    <citation type="journal article" date="2011" name="Science">
        <title>The ecoresponsive genome of Daphnia pulex.</title>
        <authorList>
            <person name="Colbourne J.K."/>
            <person name="Pfrender M.E."/>
            <person name="Gilbert D."/>
            <person name="Thomas W.K."/>
            <person name="Tucker A."/>
            <person name="Oakley T.H."/>
            <person name="Tokishita S."/>
            <person name="Aerts A."/>
            <person name="Arnold G.J."/>
            <person name="Basu M.K."/>
            <person name="Bauer D.J."/>
            <person name="Caceres C.E."/>
            <person name="Carmel L."/>
            <person name="Casola C."/>
            <person name="Choi J.H."/>
            <person name="Detter J.C."/>
            <person name="Dong Q."/>
            <person name="Dusheyko S."/>
            <person name="Eads B.D."/>
            <person name="Frohlich T."/>
            <person name="Geiler-Samerotte K.A."/>
            <person name="Gerlach D."/>
            <person name="Hatcher P."/>
            <person name="Jogdeo S."/>
            <person name="Krijgsveld J."/>
            <person name="Kriventseva E.V."/>
            <person name="Kultz D."/>
            <person name="Laforsch C."/>
            <person name="Lindquist E."/>
            <person name="Lopez J."/>
            <person name="Manak J.R."/>
            <person name="Muller J."/>
            <person name="Pangilinan J."/>
            <person name="Patwardhan R.P."/>
            <person name="Pitluck S."/>
            <person name="Pritham E.J."/>
            <person name="Rechtsteiner A."/>
            <person name="Rho M."/>
            <person name="Rogozin I.B."/>
            <person name="Sakarya O."/>
            <person name="Salamov A."/>
            <person name="Schaack S."/>
            <person name="Shapiro H."/>
            <person name="Shiga Y."/>
            <person name="Skalitzky C."/>
            <person name="Smith Z."/>
            <person name="Souvorov A."/>
            <person name="Sung W."/>
            <person name="Tang Z."/>
            <person name="Tsuchiya D."/>
            <person name="Tu H."/>
            <person name="Vos H."/>
            <person name="Wang M."/>
            <person name="Wolf Y.I."/>
            <person name="Yamagata H."/>
            <person name="Yamada T."/>
            <person name="Ye Y."/>
            <person name="Shaw J.R."/>
            <person name="Andrews J."/>
            <person name="Crease T.J."/>
            <person name="Tang H."/>
            <person name="Lucas S.M."/>
            <person name="Robertson H.M."/>
            <person name="Bork P."/>
            <person name="Koonin E.V."/>
            <person name="Zdobnov E.M."/>
            <person name="Grigoriev I.V."/>
            <person name="Lynch M."/>
            <person name="Boore J.L."/>
        </authorList>
    </citation>
    <scope>NUCLEOTIDE SEQUENCE [LARGE SCALE GENOMIC DNA]</scope>
</reference>
<feature type="chain" id="PRO_5003241817" evidence="1">
    <location>
        <begin position="22"/>
        <end position="139"/>
    </location>
</feature>
<evidence type="ECO:0000313" key="3">
    <source>
        <dbReference type="Proteomes" id="UP000000305"/>
    </source>
</evidence>
<evidence type="ECO:0000313" key="2">
    <source>
        <dbReference type="EMBL" id="EFX68306.1"/>
    </source>
</evidence>
<dbReference type="KEGG" id="dpx:DAPPUDRAFT_260330"/>
<dbReference type="PROSITE" id="PS51257">
    <property type="entry name" value="PROKAR_LIPOPROTEIN"/>
    <property type="match status" value="1"/>
</dbReference>
<feature type="signal peptide" evidence="1">
    <location>
        <begin position="1"/>
        <end position="21"/>
    </location>
</feature>
<organism evidence="2 3">
    <name type="scientific">Daphnia pulex</name>
    <name type="common">Water flea</name>
    <dbReference type="NCBI Taxonomy" id="6669"/>
    <lineage>
        <taxon>Eukaryota</taxon>
        <taxon>Metazoa</taxon>
        <taxon>Ecdysozoa</taxon>
        <taxon>Arthropoda</taxon>
        <taxon>Crustacea</taxon>
        <taxon>Branchiopoda</taxon>
        <taxon>Diplostraca</taxon>
        <taxon>Cladocera</taxon>
        <taxon>Anomopoda</taxon>
        <taxon>Daphniidae</taxon>
        <taxon>Daphnia</taxon>
    </lineage>
</organism>
<protein>
    <submittedName>
        <fullName evidence="2">Uncharacterized protein</fullName>
    </submittedName>
</protein>
<dbReference type="HOGENOM" id="CLU_1847122_0_0_1"/>
<keyword evidence="1" id="KW-0732">Signal</keyword>
<evidence type="ECO:0000256" key="1">
    <source>
        <dbReference type="SAM" id="SignalP"/>
    </source>
</evidence>